<evidence type="ECO:0000256" key="1">
    <source>
        <dbReference type="SAM" id="Phobius"/>
    </source>
</evidence>
<accession>A0A6B3VUY4</accession>
<proteinExistence type="predicted"/>
<keyword evidence="1" id="KW-0812">Transmembrane</keyword>
<evidence type="ECO:0000313" key="4">
    <source>
        <dbReference type="Proteomes" id="UP000472971"/>
    </source>
</evidence>
<comment type="caution">
    <text evidence="3">The sequence shown here is derived from an EMBL/GenBank/DDBJ whole genome shotgun (WGS) entry which is preliminary data.</text>
</comment>
<reference evidence="2 5" key="2">
    <citation type="submission" date="2020-07" db="EMBL/GenBank/DDBJ databases">
        <authorList>
            <person name="Feng H."/>
        </authorList>
    </citation>
    <scope>NUCLEOTIDE SEQUENCE [LARGE SCALE GENOMIC DNA]</scope>
    <source>
        <strain evidence="2">S-12</strain>
        <strain evidence="5">s-12</strain>
    </source>
</reference>
<feature type="transmembrane region" description="Helical" evidence="1">
    <location>
        <begin position="65"/>
        <end position="98"/>
    </location>
</feature>
<feature type="transmembrane region" description="Helical" evidence="1">
    <location>
        <begin position="39"/>
        <end position="59"/>
    </location>
</feature>
<keyword evidence="1" id="KW-1133">Transmembrane helix</keyword>
<gene>
    <name evidence="3" type="ORF">G4D64_00765</name>
    <name evidence="2" type="ORF">H1Z61_00765</name>
</gene>
<dbReference type="Proteomes" id="UP000472971">
    <property type="component" value="Unassembled WGS sequence"/>
</dbReference>
<evidence type="ECO:0000313" key="2">
    <source>
        <dbReference type="EMBL" id="MBA4535699.1"/>
    </source>
</evidence>
<evidence type="ECO:0000313" key="5">
    <source>
        <dbReference type="Proteomes" id="UP000570010"/>
    </source>
</evidence>
<dbReference type="RefSeq" id="WP_163239050.1">
    <property type="nucleotide sequence ID" value="NZ_CP082780.1"/>
</dbReference>
<dbReference type="AlphaFoldDB" id="A0A6B3VUY4"/>
<dbReference type="EMBL" id="JACEIO010000001">
    <property type="protein sequence ID" value="MBA4535699.1"/>
    <property type="molecule type" value="Genomic_DNA"/>
</dbReference>
<keyword evidence="1" id="KW-0472">Membrane</keyword>
<dbReference type="InterPro" id="IPR008407">
    <property type="entry name" value="Brnchd-chn_aa_trnsp_AzlD"/>
</dbReference>
<protein>
    <submittedName>
        <fullName evidence="3">AzlD domain-containing protein</fullName>
    </submittedName>
</protein>
<dbReference type="Pfam" id="PF05437">
    <property type="entry name" value="AzlD"/>
    <property type="match status" value="1"/>
</dbReference>
<dbReference type="EMBL" id="JAAIWN010000001">
    <property type="protein sequence ID" value="NEY80075.1"/>
    <property type="molecule type" value="Genomic_DNA"/>
</dbReference>
<reference evidence="3 4" key="1">
    <citation type="submission" date="2020-02" db="EMBL/GenBank/DDBJ databases">
        <title>Bacillus aquiflavi sp. nov., isolated from yellow water of strong flavor Chinese baijiu in Yibin region of China.</title>
        <authorList>
            <person name="Xie J."/>
        </authorList>
    </citation>
    <scope>NUCLEOTIDE SEQUENCE [LARGE SCALE GENOMIC DNA]</scope>
    <source>
        <strain evidence="3 4">3H-10</strain>
    </source>
</reference>
<organism evidence="3 4">
    <name type="scientific">Bacillus aquiflavi</name>
    <dbReference type="NCBI Taxonomy" id="2672567"/>
    <lineage>
        <taxon>Bacteria</taxon>
        <taxon>Bacillati</taxon>
        <taxon>Bacillota</taxon>
        <taxon>Bacilli</taxon>
        <taxon>Bacillales</taxon>
        <taxon>Bacillaceae</taxon>
        <taxon>Bacillus</taxon>
    </lineage>
</organism>
<feature type="transmembrane region" description="Helical" evidence="1">
    <location>
        <begin position="6"/>
        <end position="27"/>
    </location>
</feature>
<name>A0A6B3VUY4_9BACI</name>
<dbReference type="Proteomes" id="UP000570010">
    <property type="component" value="Unassembled WGS sequence"/>
</dbReference>
<keyword evidence="4" id="KW-1185">Reference proteome</keyword>
<sequence length="102" mass="11036">MSKEIVLMIIGMALVTYIPRMLPFVLFKDKELPLFVQGILNNVPYATLGALIFPGILFMNGVDIWYGVIGAATAFGLAYAGASIMIVVIGAIAVLTVYSYFI</sequence>
<evidence type="ECO:0000313" key="3">
    <source>
        <dbReference type="EMBL" id="NEY80075.1"/>
    </source>
</evidence>